<evidence type="ECO:0000313" key="1">
    <source>
        <dbReference type="EMBL" id="OOO11919.1"/>
    </source>
</evidence>
<name>A0A1S9DS50_ASPOZ</name>
<dbReference type="Proteomes" id="UP000190312">
    <property type="component" value="Unassembled WGS sequence"/>
</dbReference>
<dbReference type="PANTHER" id="PTHR21310:SF15">
    <property type="entry name" value="AMINOGLYCOSIDE PHOSPHOTRANSFERASE DOMAIN-CONTAINING PROTEIN"/>
    <property type="match status" value="1"/>
</dbReference>
<evidence type="ECO:0000313" key="2">
    <source>
        <dbReference type="Proteomes" id="UP000190312"/>
    </source>
</evidence>
<dbReference type="VEuPathDB" id="FungiDB:AO090102000318"/>
<dbReference type="eggNOG" id="ENOG502SIMG">
    <property type="taxonomic scope" value="Eukaryota"/>
</dbReference>
<proteinExistence type="predicted"/>
<keyword evidence="1" id="KW-0808">Transferase</keyword>
<dbReference type="OrthoDB" id="5327538at2759"/>
<protein>
    <submittedName>
        <fullName evidence="1">Aminoglycoside phosphotransferase</fullName>
    </submittedName>
</protein>
<reference evidence="1 2" key="1">
    <citation type="submission" date="2016-10" db="EMBL/GenBank/DDBJ databases">
        <title>Genome sequencing of Aspergillus oryzae BCC7051.</title>
        <authorList>
            <person name="Thammarongtham C."/>
            <person name="Vorapreeda T."/>
            <person name="Nookaew I."/>
            <person name="Srisuk T."/>
            <person name="Land M."/>
            <person name="Jeennor S."/>
            <person name="Laoteng K."/>
        </authorList>
    </citation>
    <scope>NUCLEOTIDE SEQUENCE [LARGE SCALE GENOMIC DNA]</scope>
    <source>
        <strain evidence="1 2">BCC7051</strain>
    </source>
</reference>
<dbReference type="SUPFAM" id="SSF56112">
    <property type="entry name" value="Protein kinase-like (PK-like)"/>
    <property type="match status" value="1"/>
</dbReference>
<dbReference type="InterPro" id="IPR011009">
    <property type="entry name" value="Kinase-like_dom_sf"/>
</dbReference>
<dbReference type="GO" id="GO:0016740">
    <property type="term" value="F:transferase activity"/>
    <property type="evidence" value="ECO:0007669"/>
    <property type="project" value="UniProtKB-KW"/>
</dbReference>
<gene>
    <name evidence="1" type="ORF">OAory_01083890</name>
</gene>
<sequence>MTNKQPEANIYAHASFDLTALLSIARAIRQKNCTCDESQHPKSGSLNWAIFVVFEDGVEWVFRSPRKAFGLEARTATEALLSEVATLEYLAKIGCIPIPRVFSYCSTGKNDIGIPYILMGKATGVPLSTYKWDDDKIHSTGPDCEQDPAVLTFSQKAKIVKQLGEIQAHLSNVRFDKVGSLFLKNGEFVIEKCLYPSLVWQGRDEFDEQDIPRGPFTDAKSFYVALIRALFAHARELPMEHHLFHGPVPVPQEYDNFQEYRTATDRWNDYVVIGLKTESTQNRLDYALVGMSLEDNVPLLVEKDNDIKCDGFPLCHPDLSCQNIFVDDELNITCIIDWAFASSVPPSMLLVCPGLPHPRDRIQPCLTKHFAEGFIAAKGYDGEKDLHFSDSSIFWTFVRLVNLDGLQDHVYFSEFMRSCISQEVPPYIRKLRDREELKEFERILLAYEIDGEGPSKDEKNYFSCVGHERFTLSQHLTVMKEINRDFVADKRLWKWMAQHLKERDVYMYPTNEDEKRGRKRKINEAL</sequence>
<dbReference type="AlphaFoldDB" id="A0A1S9DS50"/>
<accession>A0A1S9DS50</accession>
<comment type="caution">
    <text evidence="1">The sequence shown here is derived from an EMBL/GenBank/DDBJ whole genome shotgun (WGS) entry which is preliminary data.</text>
</comment>
<dbReference type="InterPro" id="IPR051678">
    <property type="entry name" value="AGP_Transferase"/>
</dbReference>
<organism evidence="1 2">
    <name type="scientific">Aspergillus oryzae</name>
    <name type="common">Yellow koji mold</name>
    <dbReference type="NCBI Taxonomy" id="5062"/>
    <lineage>
        <taxon>Eukaryota</taxon>
        <taxon>Fungi</taxon>
        <taxon>Dikarya</taxon>
        <taxon>Ascomycota</taxon>
        <taxon>Pezizomycotina</taxon>
        <taxon>Eurotiomycetes</taxon>
        <taxon>Eurotiomycetidae</taxon>
        <taxon>Eurotiales</taxon>
        <taxon>Aspergillaceae</taxon>
        <taxon>Aspergillus</taxon>
        <taxon>Aspergillus subgen. Circumdati</taxon>
    </lineage>
</organism>
<dbReference type="EMBL" id="MKZY01000003">
    <property type="protein sequence ID" value="OOO11919.1"/>
    <property type="molecule type" value="Genomic_DNA"/>
</dbReference>
<dbReference type="PANTHER" id="PTHR21310">
    <property type="entry name" value="AMINOGLYCOSIDE PHOSPHOTRANSFERASE-RELATED-RELATED"/>
    <property type="match status" value="1"/>
</dbReference>